<gene>
    <name evidence="3" type="ORF">MSAN_00092700</name>
</gene>
<dbReference type="AlphaFoldDB" id="A0A8H6ZFV6"/>
<dbReference type="OrthoDB" id="2751465at2759"/>
<feature type="transmembrane region" description="Helical" evidence="2">
    <location>
        <begin position="12"/>
        <end position="35"/>
    </location>
</feature>
<keyword evidence="2" id="KW-0812">Transmembrane</keyword>
<keyword evidence="4" id="KW-1185">Reference proteome</keyword>
<protein>
    <submittedName>
        <fullName evidence="3">Uncharacterized protein</fullName>
    </submittedName>
</protein>
<feature type="region of interest" description="Disordered" evidence="1">
    <location>
        <begin position="309"/>
        <end position="333"/>
    </location>
</feature>
<evidence type="ECO:0000313" key="3">
    <source>
        <dbReference type="EMBL" id="KAF7376754.1"/>
    </source>
</evidence>
<dbReference type="EMBL" id="JACAZH010000001">
    <property type="protein sequence ID" value="KAF7376754.1"/>
    <property type="molecule type" value="Genomic_DNA"/>
</dbReference>
<comment type="caution">
    <text evidence="3">The sequence shown here is derived from an EMBL/GenBank/DDBJ whole genome shotgun (WGS) entry which is preliminary data.</text>
</comment>
<keyword evidence="2" id="KW-0472">Membrane</keyword>
<feature type="transmembrane region" description="Helical" evidence="2">
    <location>
        <begin position="124"/>
        <end position="148"/>
    </location>
</feature>
<feature type="transmembrane region" description="Helical" evidence="2">
    <location>
        <begin position="168"/>
        <end position="188"/>
    </location>
</feature>
<accession>A0A8H6ZFV6</accession>
<dbReference type="Proteomes" id="UP000623467">
    <property type="component" value="Unassembled WGS sequence"/>
</dbReference>
<keyword evidence="2" id="KW-1133">Transmembrane helix</keyword>
<sequence length="333" mass="37365">MPLTPGTKESYLGAFLECIIYGFYLSAFMECCILFRRKERRRDMKQTYVIFTAAVMFIFITVRCIIDTYRCVAAFDVTDPNGDFGLGDPNTTLDLVTNAFWFFLTPFADAFIIFRTFHVWNRNWFVIVLPVLLCLANLGSSVWLMIALANLETGLGPTVWANIVFKSLNLFLSLTLCTNIVCTGLISFRIMSLHRQITLSSNIAPTYTVRAISIIVESAAIYTLVLVGALVSNRANSFVNFVFFDCTPPTIGLVFSYIIIRVSRGTAYEERPTNTTLVSQASVRFRSGNSGLDTQTYELDRTPSVQVRLDRETETDATRTSTQYGAKQADAVV</sequence>
<evidence type="ECO:0000313" key="4">
    <source>
        <dbReference type="Proteomes" id="UP000623467"/>
    </source>
</evidence>
<organism evidence="3 4">
    <name type="scientific">Mycena sanguinolenta</name>
    <dbReference type="NCBI Taxonomy" id="230812"/>
    <lineage>
        <taxon>Eukaryota</taxon>
        <taxon>Fungi</taxon>
        <taxon>Dikarya</taxon>
        <taxon>Basidiomycota</taxon>
        <taxon>Agaricomycotina</taxon>
        <taxon>Agaricomycetes</taxon>
        <taxon>Agaricomycetidae</taxon>
        <taxon>Agaricales</taxon>
        <taxon>Marasmiineae</taxon>
        <taxon>Mycenaceae</taxon>
        <taxon>Mycena</taxon>
    </lineage>
</organism>
<reference evidence="3" key="1">
    <citation type="submission" date="2020-05" db="EMBL/GenBank/DDBJ databases">
        <title>Mycena genomes resolve the evolution of fungal bioluminescence.</title>
        <authorList>
            <person name="Tsai I.J."/>
        </authorList>
    </citation>
    <scope>NUCLEOTIDE SEQUENCE</scope>
    <source>
        <strain evidence="3">160909Yilan</strain>
    </source>
</reference>
<evidence type="ECO:0000256" key="2">
    <source>
        <dbReference type="SAM" id="Phobius"/>
    </source>
</evidence>
<feature type="transmembrane region" description="Helical" evidence="2">
    <location>
        <begin position="238"/>
        <end position="260"/>
    </location>
</feature>
<evidence type="ECO:0000256" key="1">
    <source>
        <dbReference type="SAM" id="MobiDB-lite"/>
    </source>
</evidence>
<proteinExistence type="predicted"/>
<name>A0A8H6ZFV6_9AGAR</name>
<feature type="transmembrane region" description="Helical" evidence="2">
    <location>
        <begin position="99"/>
        <end position="117"/>
    </location>
</feature>
<feature type="transmembrane region" description="Helical" evidence="2">
    <location>
        <begin position="209"/>
        <end position="232"/>
    </location>
</feature>
<feature type="transmembrane region" description="Helical" evidence="2">
    <location>
        <begin position="47"/>
        <end position="66"/>
    </location>
</feature>